<dbReference type="InterPro" id="IPR003599">
    <property type="entry name" value="Ig_sub"/>
</dbReference>
<dbReference type="InterPro" id="IPR013783">
    <property type="entry name" value="Ig-like_fold"/>
</dbReference>
<evidence type="ECO:0000313" key="2">
    <source>
        <dbReference type="Ensembl" id="ENSKMAP00000010579.1"/>
    </source>
</evidence>
<dbReference type="SUPFAM" id="SSF48726">
    <property type="entry name" value="Immunoglobulin"/>
    <property type="match status" value="1"/>
</dbReference>
<dbReference type="InterPro" id="IPR007110">
    <property type="entry name" value="Ig-like_dom"/>
</dbReference>
<dbReference type="OMA" id="THEWRSS"/>
<dbReference type="GeneTree" id="ENSGT01090000260384"/>
<evidence type="ECO:0000313" key="3">
    <source>
        <dbReference type="Proteomes" id="UP000264800"/>
    </source>
</evidence>
<proteinExistence type="predicted"/>
<dbReference type="Proteomes" id="UP000264800">
    <property type="component" value="Unplaced"/>
</dbReference>
<name>A0A3Q3AH09_KRYMA</name>
<dbReference type="InterPro" id="IPR036179">
    <property type="entry name" value="Ig-like_dom_sf"/>
</dbReference>
<reference evidence="2" key="1">
    <citation type="submission" date="2025-08" db="UniProtKB">
        <authorList>
            <consortium name="Ensembl"/>
        </authorList>
    </citation>
    <scope>IDENTIFICATION</scope>
</reference>
<dbReference type="Gene3D" id="2.60.40.10">
    <property type="entry name" value="Immunoglobulins"/>
    <property type="match status" value="1"/>
</dbReference>
<dbReference type="SMART" id="SM00409">
    <property type="entry name" value="IG"/>
    <property type="match status" value="1"/>
</dbReference>
<sequence>MSSNVFSNKASLTLQPNQPQIYRGERVTVTCQIQGGGTQWTHEWRSSAGNKPPTSREYRIFRSTESDSGEYSCRGTSGFDFTEWSDVVTLTVCKLIIFIYSTHQNIDFRLLVVSSTPEKHVF</sequence>
<dbReference type="Pfam" id="PF13927">
    <property type="entry name" value="Ig_3"/>
    <property type="match status" value="1"/>
</dbReference>
<accession>A0A3Q3AH09</accession>
<protein>
    <recommendedName>
        <fullName evidence="1">Ig-like domain-containing protein</fullName>
    </recommendedName>
</protein>
<organism evidence="2 3">
    <name type="scientific">Kryptolebias marmoratus</name>
    <name type="common">Mangrove killifish</name>
    <name type="synonym">Rivulus marmoratus</name>
    <dbReference type="NCBI Taxonomy" id="37003"/>
    <lineage>
        <taxon>Eukaryota</taxon>
        <taxon>Metazoa</taxon>
        <taxon>Chordata</taxon>
        <taxon>Craniata</taxon>
        <taxon>Vertebrata</taxon>
        <taxon>Euteleostomi</taxon>
        <taxon>Actinopterygii</taxon>
        <taxon>Neopterygii</taxon>
        <taxon>Teleostei</taxon>
        <taxon>Neoteleostei</taxon>
        <taxon>Acanthomorphata</taxon>
        <taxon>Ovalentaria</taxon>
        <taxon>Atherinomorphae</taxon>
        <taxon>Cyprinodontiformes</taxon>
        <taxon>Rivulidae</taxon>
        <taxon>Kryptolebias</taxon>
    </lineage>
</organism>
<feature type="domain" description="Ig-like" evidence="1">
    <location>
        <begin position="10"/>
        <end position="91"/>
    </location>
</feature>
<reference evidence="2" key="2">
    <citation type="submission" date="2025-09" db="UniProtKB">
        <authorList>
            <consortium name="Ensembl"/>
        </authorList>
    </citation>
    <scope>IDENTIFICATION</scope>
</reference>
<evidence type="ECO:0000259" key="1">
    <source>
        <dbReference type="PROSITE" id="PS50835"/>
    </source>
</evidence>
<keyword evidence="3" id="KW-1185">Reference proteome</keyword>
<dbReference type="Ensembl" id="ENSKMAT00000010740.1">
    <property type="protein sequence ID" value="ENSKMAP00000010579.1"/>
    <property type="gene ID" value="ENSKMAG00000007944.1"/>
</dbReference>
<dbReference type="AlphaFoldDB" id="A0A3Q3AH09"/>
<dbReference type="PROSITE" id="PS50835">
    <property type="entry name" value="IG_LIKE"/>
    <property type="match status" value="1"/>
</dbReference>